<evidence type="ECO:0000256" key="5">
    <source>
        <dbReference type="ARBA" id="ARBA00022763"/>
    </source>
</evidence>
<dbReference type="InterPro" id="IPR004604">
    <property type="entry name" value="DNA_recomb/repair_RecN"/>
</dbReference>
<keyword evidence="4" id="KW-0547">Nucleotide-binding</keyword>
<evidence type="ECO:0000256" key="3">
    <source>
        <dbReference type="ARBA" id="ARBA00021315"/>
    </source>
</evidence>
<name>A0A967E9C2_9MICO</name>
<dbReference type="InterPro" id="IPR027417">
    <property type="entry name" value="P-loop_NTPase"/>
</dbReference>
<protein>
    <recommendedName>
        <fullName evidence="3 9">DNA repair protein RecN</fullName>
    </recommendedName>
    <alternativeName>
        <fullName evidence="8 9">Recombination protein N</fullName>
    </alternativeName>
</protein>
<evidence type="ECO:0000313" key="11">
    <source>
        <dbReference type="EMBL" id="NHN55050.1"/>
    </source>
</evidence>
<dbReference type="Proteomes" id="UP000744769">
    <property type="component" value="Unassembled WGS sequence"/>
</dbReference>
<keyword evidence="7 9" id="KW-0234">DNA repair</keyword>
<comment type="similarity">
    <text evidence="2 9">Belongs to the RecN family.</text>
</comment>
<dbReference type="GO" id="GO:0043590">
    <property type="term" value="C:bacterial nucleoid"/>
    <property type="evidence" value="ECO:0007669"/>
    <property type="project" value="TreeGrafter"/>
</dbReference>
<dbReference type="InterPro" id="IPR003395">
    <property type="entry name" value="RecF/RecN/SMC_N"/>
</dbReference>
<evidence type="ECO:0000256" key="4">
    <source>
        <dbReference type="ARBA" id="ARBA00022741"/>
    </source>
</evidence>
<keyword evidence="6" id="KW-0067">ATP-binding</keyword>
<evidence type="ECO:0000256" key="1">
    <source>
        <dbReference type="ARBA" id="ARBA00003618"/>
    </source>
</evidence>
<dbReference type="AlphaFoldDB" id="A0A967E9C2"/>
<dbReference type="GO" id="GO:0005524">
    <property type="term" value="F:ATP binding"/>
    <property type="evidence" value="ECO:0007669"/>
    <property type="project" value="UniProtKB-KW"/>
</dbReference>
<evidence type="ECO:0000256" key="8">
    <source>
        <dbReference type="ARBA" id="ARBA00033408"/>
    </source>
</evidence>
<dbReference type="PANTHER" id="PTHR11059:SF0">
    <property type="entry name" value="DNA REPAIR PROTEIN RECN"/>
    <property type="match status" value="1"/>
</dbReference>
<dbReference type="PIRSF" id="PIRSF003128">
    <property type="entry name" value="RecN"/>
    <property type="match status" value="1"/>
</dbReference>
<evidence type="ECO:0000256" key="2">
    <source>
        <dbReference type="ARBA" id="ARBA00009441"/>
    </source>
</evidence>
<dbReference type="RefSeq" id="WP_166193776.1">
    <property type="nucleotide sequence ID" value="NZ_JAAOIV010000002.1"/>
</dbReference>
<accession>A0A967E9C2</accession>
<proteinExistence type="inferred from homology"/>
<reference evidence="11" key="1">
    <citation type="submission" date="2020-03" db="EMBL/GenBank/DDBJ databases">
        <title>Draft sequencing of Calidifontibacter sp. DB0510.</title>
        <authorList>
            <person name="Kim D.-U."/>
        </authorList>
    </citation>
    <scope>NUCLEOTIDE SEQUENCE</scope>
    <source>
        <strain evidence="11">DB0510</strain>
    </source>
</reference>
<evidence type="ECO:0000256" key="7">
    <source>
        <dbReference type="ARBA" id="ARBA00023204"/>
    </source>
</evidence>
<dbReference type="GO" id="GO:0009432">
    <property type="term" value="P:SOS response"/>
    <property type="evidence" value="ECO:0007669"/>
    <property type="project" value="TreeGrafter"/>
</dbReference>
<feature type="domain" description="RecF/RecN/SMC N-terminal" evidence="10">
    <location>
        <begin position="9"/>
        <end position="519"/>
    </location>
</feature>
<dbReference type="FunFam" id="3.40.50.300:FF:000319">
    <property type="entry name" value="DNA repair protein RecN"/>
    <property type="match status" value="1"/>
</dbReference>
<comment type="function">
    <text evidence="1 9">May be involved in recombinational repair of damaged DNA.</text>
</comment>
<keyword evidence="12" id="KW-1185">Reference proteome</keyword>
<dbReference type="GO" id="GO:0006281">
    <property type="term" value="P:DNA repair"/>
    <property type="evidence" value="ECO:0007669"/>
    <property type="project" value="UniProtKB-KW"/>
</dbReference>
<organism evidence="11 12">
    <name type="scientific">Metallococcus carri</name>
    <dbReference type="NCBI Taxonomy" id="1656884"/>
    <lineage>
        <taxon>Bacteria</taxon>
        <taxon>Bacillati</taxon>
        <taxon>Actinomycetota</taxon>
        <taxon>Actinomycetes</taxon>
        <taxon>Micrococcales</taxon>
        <taxon>Dermacoccaceae</taxon>
        <taxon>Metallococcus</taxon>
    </lineage>
</organism>
<evidence type="ECO:0000313" key="12">
    <source>
        <dbReference type="Proteomes" id="UP000744769"/>
    </source>
</evidence>
<dbReference type="PANTHER" id="PTHR11059">
    <property type="entry name" value="DNA REPAIR PROTEIN RECN"/>
    <property type="match status" value="1"/>
</dbReference>
<comment type="caution">
    <text evidence="11">The sequence shown here is derived from an EMBL/GenBank/DDBJ whole genome shotgun (WGS) entry which is preliminary data.</text>
</comment>
<evidence type="ECO:0000256" key="9">
    <source>
        <dbReference type="PIRNR" id="PIRNR003128"/>
    </source>
</evidence>
<dbReference type="GO" id="GO:0006310">
    <property type="term" value="P:DNA recombination"/>
    <property type="evidence" value="ECO:0007669"/>
    <property type="project" value="InterPro"/>
</dbReference>
<dbReference type="Pfam" id="PF02463">
    <property type="entry name" value="SMC_N"/>
    <property type="match status" value="1"/>
</dbReference>
<evidence type="ECO:0000256" key="6">
    <source>
        <dbReference type="ARBA" id="ARBA00022840"/>
    </source>
</evidence>
<dbReference type="EMBL" id="JAAOIV010000002">
    <property type="protein sequence ID" value="NHN55050.1"/>
    <property type="molecule type" value="Genomic_DNA"/>
</dbReference>
<dbReference type="Gene3D" id="3.40.50.300">
    <property type="entry name" value="P-loop containing nucleotide triphosphate hydrolases"/>
    <property type="match status" value="2"/>
</dbReference>
<gene>
    <name evidence="11" type="primary">recN</name>
    <name evidence="11" type="ORF">G9U51_04515</name>
</gene>
<keyword evidence="5 9" id="KW-0227">DNA damage</keyword>
<sequence>MLQELRIRSLGVIDDALLELSPGLNVVTGETGAGKTMVVQGLGLLLGGRADPGLVREGSPRAVIEGVLDLPKDHIARQRAVDAGGDDDPEEPLLLARTVAEKGRSRATVAGRNAPVGVLAEIGEAVVAVHGQADQWRLKSPDQHREMLDKFGGDTVGEALAAYRTAYAEWQAARAELERLRGASRERAQRLDQLTAALEEIEAIDPQPGEDDELAAEAGRLEHQDQLREAAARAHNALVGEDDATGGTDVLSLVASARQALEQAAALDPRADELRARAHEVAVLVTELATDVASYLTDLDADPARLQVVQERRADLGRLLRKYGDSVTEVLAWSRDAAAEAATLAGSDDRIAELTTQLTALDDALAAAADELSQRRRHAGEQLASQVSEELAHLAMGKAVLGVGVESTPGHYTVHGIDQVEITLAATPSAKPRNVARAASGGELSRVMLALEVVTADGTIPTFVFDEVDAGVGGRAALDIGARLHRLAAHAQVIVVTHLAQVAAYADRHLVVHKQDDGHVTHSDVRAVEGEERVAELARMLGGGTGKAALAHARDLLAEVRSTAG</sequence>
<evidence type="ECO:0000259" key="10">
    <source>
        <dbReference type="Pfam" id="PF02463"/>
    </source>
</evidence>
<dbReference type="SUPFAM" id="SSF52540">
    <property type="entry name" value="P-loop containing nucleoside triphosphate hydrolases"/>
    <property type="match status" value="2"/>
</dbReference>
<dbReference type="NCBIfam" id="TIGR00634">
    <property type="entry name" value="recN"/>
    <property type="match status" value="1"/>
</dbReference>
<dbReference type="CDD" id="cd03241">
    <property type="entry name" value="ABC_RecN"/>
    <property type="match status" value="1"/>
</dbReference>